<feature type="compositionally biased region" description="Low complexity" evidence="2">
    <location>
        <begin position="196"/>
        <end position="210"/>
    </location>
</feature>
<organism evidence="5 6">
    <name type="scientific">Paramecium tetraurelia</name>
    <dbReference type="NCBI Taxonomy" id="5888"/>
    <lineage>
        <taxon>Eukaryota</taxon>
        <taxon>Sar</taxon>
        <taxon>Alveolata</taxon>
        <taxon>Ciliophora</taxon>
        <taxon>Intramacronucleata</taxon>
        <taxon>Oligohymenophorea</taxon>
        <taxon>Peniculida</taxon>
        <taxon>Parameciidae</taxon>
        <taxon>Paramecium</taxon>
    </lineage>
</organism>
<dbReference type="GO" id="GO:0005509">
    <property type="term" value="F:calcium ion binding"/>
    <property type="evidence" value="ECO:0007669"/>
    <property type="project" value="InterPro"/>
</dbReference>
<dbReference type="Proteomes" id="UP000000600">
    <property type="component" value="Unassembled WGS sequence"/>
</dbReference>
<dbReference type="PROSITE" id="PS50222">
    <property type="entry name" value="EF_HAND_2"/>
    <property type="match status" value="1"/>
</dbReference>
<protein>
    <recommendedName>
        <fullName evidence="4">EF-hand domain-containing protein</fullName>
    </recommendedName>
</protein>
<feature type="compositionally biased region" description="Basic and acidic residues" evidence="2">
    <location>
        <begin position="211"/>
        <end position="237"/>
    </location>
</feature>
<sequence length="542" mass="64337">MVFKSCFSKCSISLFLIYNCTNYYYRVSTLLQTSETIDILYYKIQSVFKIKNKQNDCLNLYIQILEGIINNMNQITIIWNSLIFYLAFLYINYPLNMLKVSNKSRKNEQLETIQVIEKCTKIMKEDRLQLRQMVKDENVRLIELVAKHRRRNDLNDLQQELRKFLKDKKGSPEKVQGAPLILRKVKSKERCEWNTSMSSNPSIKSPSRSNLDFRKKQKEDQSHKKMESFRKQEKLDSQIEQKENEEFKILDEIQEVKPQEQQIVFNTANSVVDPFFDDLTPVKMEFQTIVSQAPLNQSDQRSECILQYNAAEIQQYIQQDKHYVSKETYIIPQLISLNYKQMVNEEYQNLFTDWRNILTPQQPTYHVKQDNVYESQLQIEQEQSKQNLTTLKTEPSQLVKSLEIRGVTAEELFTYLVHHRFTKRLNLYQLMENAKIAIPNAQLDLDSLFKLADSDEDGWISLEDLGETLKETCLLKEPHPNPIKELFNQLNGNVNMDNFINEMNDRIQGEILYHEIDLFGKGFITYWEMYNHYEEIEKLMTK</sequence>
<evidence type="ECO:0000256" key="1">
    <source>
        <dbReference type="ARBA" id="ARBA00022837"/>
    </source>
</evidence>
<feature type="domain" description="EF-hand" evidence="4">
    <location>
        <begin position="440"/>
        <end position="475"/>
    </location>
</feature>
<dbReference type="InterPro" id="IPR011992">
    <property type="entry name" value="EF-hand-dom_pair"/>
</dbReference>
<name>A0ECR9_PARTE</name>
<dbReference type="OMA" id="DNVYESQ"/>
<dbReference type="RefSeq" id="XP_001460483.1">
    <property type="nucleotide sequence ID" value="XM_001460446.1"/>
</dbReference>
<reference evidence="5 6" key="1">
    <citation type="journal article" date="2006" name="Nature">
        <title>Global trends of whole-genome duplications revealed by the ciliate Paramecium tetraurelia.</title>
        <authorList>
            <consortium name="Genoscope"/>
            <person name="Aury J.-M."/>
            <person name="Jaillon O."/>
            <person name="Duret L."/>
            <person name="Noel B."/>
            <person name="Jubin C."/>
            <person name="Porcel B.M."/>
            <person name="Segurens B."/>
            <person name="Daubin V."/>
            <person name="Anthouard V."/>
            <person name="Aiach N."/>
            <person name="Arnaiz O."/>
            <person name="Billaut A."/>
            <person name="Beisson J."/>
            <person name="Blanc I."/>
            <person name="Bouhouche K."/>
            <person name="Camara F."/>
            <person name="Duharcourt S."/>
            <person name="Guigo R."/>
            <person name="Gogendeau D."/>
            <person name="Katinka M."/>
            <person name="Keller A.-M."/>
            <person name="Kissmehl R."/>
            <person name="Klotz C."/>
            <person name="Koll F."/>
            <person name="Le Moue A."/>
            <person name="Lepere C."/>
            <person name="Malinsky S."/>
            <person name="Nowacki M."/>
            <person name="Nowak J.K."/>
            <person name="Plattner H."/>
            <person name="Poulain J."/>
            <person name="Ruiz F."/>
            <person name="Serrano V."/>
            <person name="Zagulski M."/>
            <person name="Dessen P."/>
            <person name="Betermier M."/>
            <person name="Weissenbach J."/>
            <person name="Scarpelli C."/>
            <person name="Schachter V."/>
            <person name="Sperling L."/>
            <person name="Meyer E."/>
            <person name="Cohen J."/>
            <person name="Wincker P."/>
        </authorList>
    </citation>
    <scope>NUCLEOTIDE SEQUENCE [LARGE SCALE GENOMIC DNA]</scope>
    <source>
        <strain evidence="5 6">Stock d4-2</strain>
    </source>
</reference>
<dbReference type="InParanoid" id="A0ECR9"/>
<keyword evidence="3" id="KW-0812">Transmembrane</keyword>
<dbReference type="SUPFAM" id="SSF47473">
    <property type="entry name" value="EF-hand"/>
    <property type="match status" value="1"/>
</dbReference>
<dbReference type="EMBL" id="CT868671">
    <property type="protein sequence ID" value="CAK93086.1"/>
    <property type="molecule type" value="Genomic_DNA"/>
</dbReference>
<evidence type="ECO:0000256" key="2">
    <source>
        <dbReference type="SAM" id="MobiDB-lite"/>
    </source>
</evidence>
<evidence type="ECO:0000313" key="5">
    <source>
        <dbReference type="EMBL" id="CAK93086.1"/>
    </source>
</evidence>
<dbReference type="HOGENOM" id="CLU_518264_0_0_1"/>
<keyword evidence="3" id="KW-1133">Transmembrane helix</keyword>
<dbReference type="OrthoDB" id="302718at2759"/>
<keyword evidence="6" id="KW-1185">Reference proteome</keyword>
<dbReference type="InterPro" id="IPR002048">
    <property type="entry name" value="EF_hand_dom"/>
</dbReference>
<dbReference type="GeneID" id="5046268"/>
<feature type="transmembrane region" description="Helical" evidence="3">
    <location>
        <begin position="77"/>
        <end position="95"/>
    </location>
</feature>
<evidence type="ECO:0000259" key="4">
    <source>
        <dbReference type="PROSITE" id="PS50222"/>
    </source>
</evidence>
<dbReference type="Gene3D" id="1.10.238.10">
    <property type="entry name" value="EF-hand"/>
    <property type="match status" value="1"/>
</dbReference>
<feature type="region of interest" description="Disordered" evidence="2">
    <location>
        <begin position="191"/>
        <end position="237"/>
    </location>
</feature>
<keyword evidence="1" id="KW-0106">Calcium</keyword>
<dbReference type="PROSITE" id="PS00018">
    <property type="entry name" value="EF_HAND_1"/>
    <property type="match status" value="1"/>
</dbReference>
<evidence type="ECO:0000256" key="3">
    <source>
        <dbReference type="SAM" id="Phobius"/>
    </source>
</evidence>
<keyword evidence="3" id="KW-0472">Membrane</keyword>
<accession>A0ECR9</accession>
<evidence type="ECO:0000313" key="6">
    <source>
        <dbReference type="Proteomes" id="UP000000600"/>
    </source>
</evidence>
<dbReference type="InterPro" id="IPR018247">
    <property type="entry name" value="EF_Hand_1_Ca_BS"/>
</dbReference>
<dbReference type="KEGG" id="ptm:GSPATT00003955001"/>
<gene>
    <name evidence="5" type="ORF">GSPATT00003955001</name>
</gene>
<dbReference type="AlphaFoldDB" id="A0ECR9"/>
<proteinExistence type="predicted"/>